<reference evidence="2" key="1">
    <citation type="submission" date="2018-04" db="EMBL/GenBank/DDBJ databases">
        <title>WGS assembly of Panicum hallii.</title>
        <authorList>
            <person name="Lovell J."/>
            <person name="Jenkins J."/>
            <person name="Lowry D."/>
            <person name="Mamidi S."/>
            <person name="Sreedasyam A."/>
            <person name="Weng X."/>
            <person name="Barry K."/>
            <person name="Bonette J."/>
            <person name="Campitelli B."/>
            <person name="Daum C."/>
            <person name="Gordon S."/>
            <person name="Gould B."/>
            <person name="Lipzen A."/>
            <person name="Macqueen A."/>
            <person name="Palacio-Mejia J."/>
            <person name="Plott C."/>
            <person name="Shakirov E."/>
            <person name="Shu S."/>
            <person name="Yoshinaga Y."/>
            <person name="Zane M."/>
            <person name="Rokhsar D."/>
            <person name="Grimwood J."/>
            <person name="Schmutz J."/>
            <person name="Juenger T."/>
        </authorList>
    </citation>
    <scope>NUCLEOTIDE SEQUENCE [LARGE SCALE GENOMIC DNA]</scope>
    <source>
        <strain evidence="2">FIL2</strain>
    </source>
</reference>
<name>A0A2S3HIM5_9POAL</name>
<dbReference type="EMBL" id="CM008049">
    <property type="protein sequence ID" value="PAN23553.1"/>
    <property type="molecule type" value="Genomic_DNA"/>
</dbReference>
<gene>
    <name evidence="2" type="ORF">PAHAL_4G100800</name>
</gene>
<feature type="signal peptide" evidence="1">
    <location>
        <begin position="1"/>
        <end position="25"/>
    </location>
</feature>
<evidence type="ECO:0008006" key="3">
    <source>
        <dbReference type="Google" id="ProtNLM"/>
    </source>
</evidence>
<evidence type="ECO:0000313" key="2">
    <source>
        <dbReference type="EMBL" id="PAN23553.1"/>
    </source>
</evidence>
<dbReference type="Proteomes" id="UP000243499">
    <property type="component" value="Chromosome 4"/>
</dbReference>
<feature type="chain" id="PRO_5015583690" description="Secreted protein" evidence="1">
    <location>
        <begin position="26"/>
        <end position="77"/>
    </location>
</feature>
<proteinExistence type="predicted"/>
<keyword evidence="1" id="KW-0732">Signal</keyword>
<accession>A0A2S3HIM5</accession>
<organism evidence="2">
    <name type="scientific">Panicum hallii</name>
    <dbReference type="NCBI Taxonomy" id="206008"/>
    <lineage>
        <taxon>Eukaryota</taxon>
        <taxon>Viridiplantae</taxon>
        <taxon>Streptophyta</taxon>
        <taxon>Embryophyta</taxon>
        <taxon>Tracheophyta</taxon>
        <taxon>Spermatophyta</taxon>
        <taxon>Magnoliopsida</taxon>
        <taxon>Liliopsida</taxon>
        <taxon>Poales</taxon>
        <taxon>Poaceae</taxon>
        <taxon>PACMAD clade</taxon>
        <taxon>Panicoideae</taxon>
        <taxon>Panicodae</taxon>
        <taxon>Paniceae</taxon>
        <taxon>Panicinae</taxon>
        <taxon>Panicum</taxon>
        <taxon>Panicum sect. Panicum</taxon>
    </lineage>
</organism>
<sequence>MLWSAVIWASLACLAKCSLWLLTSALSTRGAQCIEQRKNVIKHILLLDSPPDCRPQFIGPCKQQQRYCCCSTELILP</sequence>
<evidence type="ECO:0000256" key="1">
    <source>
        <dbReference type="SAM" id="SignalP"/>
    </source>
</evidence>
<dbReference type="AlphaFoldDB" id="A0A2S3HIM5"/>
<dbReference type="Gramene" id="PAN23553">
    <property type="protein sequence ID" value="PAN23553"/>
    <property type="gene ID" value="PAHAL_4G100800"/>
</dbReference>
<protein>
    <recommendedName>
        <fullName evidence="3">Secreted protein</fullName>
    </recommendedName>
</protein>